<sequence>MVEPVPIASPCANSILSDGGPSSNISPSSPNPAPEDAPTDYGLNGHSSDVSFTLLPVLLTSDDEDGRSSTQRESTQIIRSRRAGNKHQDISVATLLIAARDPTTSLMSPCDAKKLDDILQTNIRILRGLEQVKATQADIQNTLSVIMTNTIPSDPELLGIKDDLCLPVKSLTAFD</sequence>
<gene>
    <name evidence="2" type="ORF">OUZ56_017251</name>
</gene>
<protein>
    <recommendedName>
        <fullName evidence="4">BLOC-1-related complex subunit 5</fullName>
    </recommendedName>
</protein>
<name>A0ABR0ASJ4_9CRUS</name>
<reference evidence="2 3" key="1">
    <citation type="journal article" date="2023" name="Nucleic Acids Res.">
        <title>The hologenome of Daphnia magna reveals possible DNA methylation and microbiome-mediated evolution of the host genome.</title>
        <authorList>
            <person name="Chaturvedi A."/>
            <person name="Li X."/>
            <person name="Dhandapani V."/>
            <person name="Marshall H."/>
            <person name="Kissane S."/>
            <person name="Cuenca-Cambronero M."/>
            <person name="Asole G."/>
            <person name="Calvet F."/>
            <person name="Ruiz-Romero M."/>
            <person name="Marangio P."/>
            <person name="Guigo R."/>
            <person name="Rago D."/>
            <person name="Mirbahai L."/>
            <person name="Eastwood N."/>
            <person name="Colbourne J.K."/>
            <person name="Zhou J."/>
            <person name="Mallon E."/>
            <person name="Orsini L."/>
        </authorList>
    </citation>
    <scope>NUCLEOTIDE SEQUENCE [LARGE SCALE GENOMIC DNA]</scope>
    <source>
        <strain evidence="2">LRV0_1</strain>
    </source>
</reference>
<evidence type="ECO:0008006" key="4">
    <source>
        <dbReference type="Google" id="ProtNLM"/>
    </source>
</evidence>
<dbReference type="EMBL" id="JAOYFB010000038">
    <property type="protein sequence ID" value="KAK4028071.1"/>
    <property type="molecule type" value="Genomic_DNA"/>
</dbReference>
<dbReference type="Proteomes" id="UP001234178">
    <property type="component" value="Unassembled WGS sequence"/>
</dbReference>
<proteinExistence type="predicted"/>
<feature type="compositionally biased region" description="Polar residues" evidence="1">
    <location>
        <begin position="68"/>
        <end position="78"/>
    </location>
</feature>
<accession>A0ABR0ASJ4</accession>
<feature type="region of interest" description="Disordered" evidence="1">
    <location>
        <begin position="1"/>
        <end position="45"/>
    </location>
</feature>
<evidence type="ECO:0000256" key="1">
    <source>
        <dbReference type="SAM" id="MobiDB-lite"/>
    </source>
</evidence>
<keyword evidence="3" id="KW-1185">Reference proteome</keyword>
<evidence type="ECO:0000313" key="3">
    <source>
        <dbReference type="Proteomes" id="UP001234178"/>
    </source>
</evidence>
<evidence type="ECO:0000313" key="2">
    <source>
        <dbReference type="EMBL" id="KAK4028071.1"/>
    </source>
</evidence>
<organism evidence="2 3">
    <name type="scientific">Daphnia magna</name>
    <dbReference type="NCBI Taxonomy" id="35525"/>
    <lineage>
        <taxon>Eukaryota</taxon>
        <taxon>Metazoa</taxon>
        <taxon>Ecdysozoa</taxon>
        <taxon>Arthropoda</taxon>
        <taxon>Crustacea</taxon>
        <taxon>Branchiopoda</taxon>
        <taxon>Diplostraca</taxon>
        <taxon>Cladocera</taxon>
        <taxon>Anomopoda</taxon>
        <taxon>Daphniidae</taxon>
        <taxon>Daphnia</taxon>
    </lineage>
</organism>
<feature type="region of interest" description="Disordered" evidence="1">
    <location>
        <begin position="61"/>
        <end position="82"/>
    </location>
</feature>
<comment type="caution">
    <text evidence="2">The sequence shown here is derived from an EMBL/GenBank/DDBJ whole genome shotgun (WGS) entry which is preliminary data.</text>
</comment>